<protein>
    <submittedName>
        <fullName evidence="1">Unnamed protein product</fullName>
    </submittedName>
</protein>
<organism evidence="1 2">
    <name type="scientific">Phytophthora fragariaefolia</name>
    <dbReference type="NCBI Taxonomy" id="1490495"/>
    <lineage>
        <taxon>Eukaryota</taxon>
        <taxon>Sar</taxon>
        <taxon>Stramenopiles</taxon>
        <taxon>Oomycota</taxon>
        <taxon>Peronosporomycetes</taxon>
        <taxon>Peronosporales</taxon>
        <taxon>Peronosporaceae</taxon>
        <taxon>Phytophthora</taxon>
    </lineage>
</organism>
<name>A0A9W6Y714_9STRA</name>
<keyword evidence="2" id="KW-1185">Reference proteome</keyword>
<accession>A0A9W6Y714</accession>
<sequence length="294" mass="32496">MLRLKRRKVCSACNFGLEKHNVVQAELLPLMDAMQRLPTHAFYARFSDLRSVVNAFKQTWGLHFSIDCSRDDTDDDLDSAAINECDSDDDDLVEHVVPTTPGNHSLDFGSGDGLTTDELASRFVEDPSQISQPDLENAEASQHILDGSAASELSAILHDLHGFNPIKSLNEYLVPRPAPTSGPLEVAQLDGEVINPTEVAQPPGSCESGKSATTHLAGVDVIKLHQPITSRSTSGVTKGRQTRRGLVELCVDCPIDVEELFVWVRHFNDMNHVCEIIERFPALFNEPFLQTRRL</sequence>
<dbReference type="AlphaFoldDB" id="A0A9W6Y714"/>
<evidence type="ECO:0000313" key="2">
    <source>
        <dbReference type="Proteomes" id="UP001165121"/>
    </source>
</evidence>
<proteinExistence type="predicted"/>
<dbReference type="Proteomes" id="UP001165121">
    <property type="component" value="Unassembled WGS sequence"/>
</dbReference>
<reference evidence="1" key="1">
    <citation type="submission" date="2023-04" db="EMBL/GenBank/DDBJ databases">
        <title>Phytophthora fragariaefolia NBRC 109709.</title>
        <authorList>
            <person name="Ichikawa N."/>
            <person name="Sato H."/>
            <person name="Tonouchi N."/>
        </authorList>
    </citation>
    <scope>NUCLEOTIDE SEQUENCE</scope>
    <source>
        <strain evidence="1">NBRC 109709</strain>
    </source>
</reference>
<gene>
    <name evidence="1" type="ORF">Pfra01_002326100</name>
</gene>
<comment type="caution">
    <text evidence="1">The sequence shown here is derived from an EMBL/GenBank/DDBJ whole genome shotgun (WGS) entry which is preliminary data.</text>
</comment>
<evidence type="ECO:0000313" key="1">
    <source>
        <dbReference type="EMBL" id="GMF55288.1"/>
    </source>
</evidence>
<dbReference type="EMBL" id="BSXT01003687">
    <property type="protein sequence ID" value="GMF55288.1"/>
    <property type="molecule type" value="Genomic_DNA"/>
</dbReference>